<evidence type="ECO:0000313" key="1">
    <source>
        <dbReference type="EMBL" id="MPC58420.1"/>
    </source>
</evidence>
<keyword evidence="2" id="KW-1185">Reference proteome</keyword>
<accession>A0A5B7GDN3</accession>
<gene>
    <name evidence="1" type="ORF">E2C01_052425</name>
</gene>
<organism evidence="1 2">
    <name type="scientific">Portunus trituberculatus</name>
    <name type="common">Swimming crab</name>
    <name type="synonym">Neptunus trituberculatus</name>
    <dbReference type="NCBI Taxonomy" id="210409"/>
    <lineage>
        <taxon>Eukaryota</taxon>
        <taxon>Metazoa</taxon>
        <taxon>Ecdysozoa</taxon>
        <taxon>Arthropoda</taxon>
        <taxon>Crustacea</taxon>
        <taxon>Multicrustacea</taxon>
        <taxon>Malacostraca</taxon>
        <taxon>Eumalacostraca</taxon>
        <taxon>Eucarida</taxon>
        <taxon>Decapoda</taxon>
        <taxon>Pleocyemata</taxon>
        <taxon>Brachyura</taxon>
        <taxon>Eubrachyura</taxon>
        <taxon>Portunoidea</taxon>
        <taxon>Portunidae</taxon>
        <taxon>Portuninae</taxon>
        <taxon>Portunus</taxon>
    </lineage>
</organism>
<proteinExistence type="predicted"/>
<dbReference type="EMBL" id="VSRR010015665">
    <property type="protein sequence ID" value="MPC58420.1"/>
    <property type="molecule type" value="Genomic_DNA"/>
</dbReference>
<evidence type="ECO:0000313" key="2">
    <source>
        <dbReference type="Proteomes" id="UP000324222"/>
    </source>
</evidence>
<dbReference type="Proteomes" id="UP000324222">
    <property type="component" value="Unassembled WGS sequence"/>
</dbReference>
<dbReference type="AlphaFoldDB" id="A0A5B7GDN3"/>
<comment type="caution">
    <text evidence="1">The sequence shown here is derived from an EMBL/GenBank/DDBJ whole genome shotgun (WGS) entry which is preliminary data.</text>
</comment>
<reference evidence="1 2" key="1">
    <citation type="submission" date="2019-05" db="EMBL/GenBank/DDBJ databases">
        <title>Another draft genome of Portunus trituberculatus and its Hox gene families provides insights of decapod evolution.</title>
        <authorList>
            <person name="Jeong J.-H."/>
            <person name="Song I."/>
            <person name="Kim S."/>
            <person name="Choi T."/>
            <person name="Kim D."/>
            <person name="Ryu S."/>
            <person name="Kim W."/>
        </authorList>
    </citation>
    <scope>NUCLEOTIDE SEQUENCE [LARGE SCALE GENOMIC DNA]</scope>
    <source>
        <tissue evidence="1">Muscle</tissue>
    </source>
</reference>
<name>A0A5B7GDN3_PORTR</name>
<sequence length="91" mass="9877">MPTSVSWLVGGCWAWERGHGSWHHLDVGLAAPAGPARPDLYVCSTTCLNEWYLGSQSLEIREGRTLERGERGKAGPMSPPSCTYVSAATMK</sequence>
<protein>
    <submittedName>
        <fullName evidence="1">Uncharacterized protein</fullName>
    </submittedName>
</protein>